<evidence type="ECO:0000313" key="2">
    <source>
        <dbReference type="Proteomes" id="UP000320209"/>
    </source>
</evidence>
<reference evidence="1 2" key="1">
    <citation type="submission" date="2019-06" db="EMBL/GenBank/DDBJ databases">
        <title>Sequencing the genomes of 1000 actinobacteria strains.</title>
        <authorList>
            <person name="Klenk H.-P."/>
        </authorList>
    </citation>
    <scope>NUCLEOTIDE SEQUENCE [LARGE SCALE GENOMIC DNA]</scope>
    <source>
        <strain evidence="1 2">DSM 25218</strain>
    </source>
</reference>
<dbReference type="Proteomes" id="UP000320209">
    <property type="component" value="Unassembled WGS sequence"/>
</dbReference>
<accession>A0A543ABT7</accession>
<dbReference type="Gene3D" id="2.160.10.10">
    <property type="entry name" value="Hexapeptide repeat proteins"/>
    <property type="match status" value="1"/>
</dbReference>
<keyword evidence="2" id="KW-1185">Reference proteome</keyword>
<dbReference type="AlphaFoldDB" id="A0A543ABT7"/>
<gene>
    <name evidence="1" type="ORF">FB381_3903</name>
</gene>
<evidence type="ECO:0000313" key="1">
    <source>
        <dbReference type="EMBL" id="TQL69980.1"/>
    </source>
</evidence>
<keyword evidence="1" id="KW-0808">Transferase</keyword>
<dbReference type="InterPro" id="IPR050179">
    <property type="entry name" value="Trans_hexapeptide_repeat"/>
</dbReference>
<dbReference type="RefSeq" id="WP_281285058.1">
    <property type="nucleotide sequence ID" value="NZ_VFOV01000001.1"/>
</dbReference>
<dbReference type="PANTHER" id="PTHR43300:SF11">
    <property type="entry name" value="ACETYLTRANSFERASE RV3034C-RELATED"/>
    <property type="match status" value="1"/>
</dbReference>
<organism evidence="1 2">
    <name type="scientific">Nocardioides albertanoniae</name>
    <dbReference type="NCBI Taxonomy" id="1175486"/>
    <lineage>
        <taxon>Bacteria</taxon>
        <taxon>Bacillati</taxon>
        <taxon>Actinomycetota</taxon>
        <taxon>Actinomycetes</taxon>
        <taxon>Propionibacteriales</taxon>
        <taxon>Nocardioidaceae</taxon>
        <taxon>Nocardioides</taxon>
    </lineage>
</organism>
<dbReference type="InterPro" id="IPR011004">
    <property type="entry name" value="Trimer_LpxA-like_sf"/>
</dbReference>
<dbReference type="EMBL" id="VFOV01000001">
    <property type="protein sequence ID" value="TQL69980.1"/>
    <property type="molecule type" value="Genomic_DNA"/>
</dbReference>
<sequence length="233" mass="25691">MRTEPNERAVGAYGRAPGSLRPLIVKVVRKREGDDYLSPTLREIFRRHHGVDIGMYTHGGCFIPWAFGRGTTIGRYSSIAHGAFAATDNHPMHYKSMHGYFFNPALGVTDKAWEFSPLAIGNDVWLGHNSIIMPSVDVVGDGAVVAAGAVVNKDVPPYAVVAGNPGRVVRYRFEPETIEALLEERWWERDLEDLRSHLDEFTGPYDPVRSTQAARSAQDAQSAQAASSLLRAT</sequence>
<proteinExistence type="predicted"/>
<dbReference type="GO" id="GO:0016740">
    <property type="term" value="F:transferase activity"/>
    <property type="evidence" value="ECO:0007669"/>
    <property type="project" value="UniProtKB-KW"/>
</dbReference>
<dbReference type="SUPFAM" id="SSF51161">
    <property type="entry name" value="Trimeric LpxA-like enzymes"/>
    <property type="match status" value="1"/>
</dbReference>
<name>A0A543ABT7_9ACTN</name>
<dbReference type="PANTHER" id="PTHR43300">
    <property type="entry name" value="ACETYLTRANSFERASE"/>
    <property type="match status" value="1"/>
</dbReference>
<dbReference type="CDD" id="cd03349">
    <property type="entry name" value="LbH_XAT"/>
    <property type="match status" value="1"/>
</dbReference>
<protein>
    <submittedName>
        <fullName evidence="1">Transferase family hexapeptide repeat protein</fullName>
    </submittedName>
</protein>
<comment type="caution">
    <text evidence="1">The sequence shown here is derived from an EMBL/GenBank/DDBJ whole genome shotgun (WGS) entry which is preliminary data.</text>
</comment>